<evidence type="ECO:0000259" key="2">
    <source>
        <dbReference type="Pfam" id="PF07593"/>
    </source>
</evidence>
<dbReference type="PANTHER" id="PTHR16026">
    <property type="entry name" value="CARTILAGE ACIDIC PROTEIN 1"/>
    <property type="match status" value="1"/>
</dbReference>
<dbReference type="Pfam" id="PF13517">
    <property type="entry name" value="FG-GAP_3"/>
    <property type="match status" value="5"/>
</dbReference>
<keyword evidence="1" id="KW-0732">Signal</keyword>
<evidence type="ECO:0000313" key="4">
    <source>
        <dbReference type="Proteomes" id="UP000013909"/>
    </source>
</evidence>
<dbReference type="SUPFAM" id="SSF69318">
    <property type="entry name" value="Integrin alpha N-terminal domain"/>
    <property type="match status" value="3"/>
</dbReference>
<dbReference type="InterPro" id="IPR027039">
    <property type="entry name" value="Crtac1"/>
</dbReference>
<dbReference type="InterPro" id="IPR028994">
    <property type="entry name" value="Integrin_alpha_N"/>
</dbReference>
<gene>
    <name evidence="3" type="ORF">ADIS_0635</name>
</gene>
<reference evidence="3 4" key="1">
    <citation type="submission" date="2013-02" db="EMBL/GenBank/DDBJ databases">
        <title>A novel strain isolated from Lonar lake, Maharashtra, India.</title>
        <authorList>
            <person name="Singh A."/>
        </authorList>
    </citation>
    <scope>NUCLEOTIDE SEQUENCE [LARGE SCALE GENOMIC DNA]</scope>
    <source>
        <strain evidence="3 4">AK24</strain>
    </source>
</reference>
<organism evidence="3 4">
    <name type="scientific">Lunatimonas lonarensis</name>
    <dbReference type="NCBI Taxonomy" id="1232681"/>
    <lineage>
        <taxon>Bacteria</taxon>
        <taxon>Pseudomonadati</taxon>
        <taxon>Bacteroidota</taxon>
        <taxon>Cytophagia</taxon>
        <taxon>Cytophagales</taxon>
        <taxon>Cyclobacteriaceae</taxon>
    </lineage>
</organism>
<dbReference type="STRING" id="1232681.ADIS_0635"/>
<dbReference type="PATRIC" id="fig|1288963.3.peg.632"/>
<dbReference type="Pfam" id="PF07593">
    <property type="entry name" value="UnbV_ASPIC"/>
    <property type="match status" value="1"/>
</dbReference>
<accession>R7ZXJ8</accession>
<evidence type="ECO:0000313" key="3">
    <source>
        <dbReference type="EMBL" id="EON78738.1"/>
    </source>
</evidence>
<dbReference type="AlphaFoldDB" id="R7ZXJ8"/>
<dbReference type="Gene3D" id="2.130.10.130">
    <property type="entry name" value="Integrin alpha, N-terminal"/>
    <property type="match status" value="5"/>
</dbReference>
<sequence>MLESSELNVLTYEYFYNGSGVGVGDFNNDGLEDLFFTSNMGSSRIYLNRGDFRFDDITDQSGIATEGKWANGVSIIDINQDGHQDIYVCFSGPYASERRVNELYINNGDGTFTEMAEAYGLADTSHSVQAAFFDFDLDGYLDMYLLNNMTDDTGPNVIRRKRVDGQMLNTDKLYRNNGDNTFTDVSAAAGITIEGYGLGVSIGDFNEDGWPDIYVSNDYLSNDLLYINQRDGTFRDVAATVFKHTSYSAMGNDVGDFDNDGRLDVVTLDMLPPDNYRQKMMFGKTLHERFRSEVLYGYAPQFMRNTLQWNRGLNADSLPRFSEIAFLAGIGATDWSWSSLWVDLDNDGWKDLLITNGYPKDITNRDFVDYKSGLLAGAGVDTENWRVLLGEAIKDLEGAFVSNFLFQNQQGLRFNDVSAKWGLAESAYSSGAVYADLDNDGHLDLVIANTGSAAFIYRNSQSDSYPGNFIKIRLKGPENNLDGIGTKVFLYSGLGVQYHEHYLTRGYQSSVSPTVHFGLGGDSKVDSVVVVWPDRQVQVVKDPTINQLVGIDYAPNTTINPFQVNRNWGYVFEPLVDSLLGVQYRHKETHFSDFNVQPLLPHKLSQLGPGVCVADVDGNGLEDFFVGGAFRQSGEIYFQQWDGTFTKQTLDSGDAFEEDMGALFFDVDGDGDLDLYVVSGGNEFQAGSPYYQDRLYVNEGGVFRLDAEVLPVSLVSGSCVVAADFDQDGDVDLFVGGRQSPQNYPRPGISKLLENRKGKLVDVTDERAPGLKEIGMVTSAIWSDIDNDGWKDLVVVGEWMPVSVFKNDQGYLRNITDELGLTHTRGWWNTIQGADVTNNGYTDFILGNLGLNSRYTTSSDAPLQVHIADFDNNGTEEGIISHVIDGVRYPIHPRDDLFSIIPSFKRQFPDYHSYALATMDDLMDGMKKEKITTLSVDTFRSGVLINESGRTFSFRALPYEAQISPIFGIHVDDLDEDGAVDLILSGNNLGVEVLTGQYDASYGAVLKGDGQGNFRYLPSNLFLEGDAKAVASLYHENSRRPMYLFTNTDGKLDLRAGSILERPYSFPKGSEGGYAVMHHVNGTDRKREFYRGSGYLTQFSNRLTASDSLLRIDFFDSTGRLIGSSP</sequence>
<dbReference type="PANTHER" id="PTHR16026:SF0">
    <property type="entry name" value="CARTILAGE ACIDIC PROTEIN 1"/>
    <property type="match status" value="1"/>
</dbReference>
<dbReference type="EMBL" id="AQHR01000022">
    <property type="protein sequence ID" value="EON78738.1"/>
    <property type="molecule type" value="Genomic_DNA"/>
</dbReference>
<evidence type="ECO:0000256" key="1">
    <source>
        <dbReference type="ARBA" id="ARBA00022729"/>
    </source>
</evidence>
<keyword evidence="4" id="KW-1185">Reference proteome</keyword>
<name>R7ZXJ8_9BACT</name>
<proteinExistence type="predicted"/>
<dbReference type="InterPro" id="IPR011519">
    <property type="entry name" value="UnbV_ASPIC"/>
</dbReference>
<dbReference type="Proteomes" id="UP000013909">
    <property type="component" value="Unassembled WGS sequence"/>
</dbReference>
<dbReference type="InterPro" id="IPR013517">
    <property type="entry name" value="FG-GAP"/>
</dbReference>
<comment type="caution">
    <text evidence="3">The sequence shown here is derived from an EMBL/GenBank/DDBJ whole genome shotgun (WGS) entry which is preliminary data.</text>
</comment>
<protein>
    <recommendedName>
        <fullName evidence="2">ASPIC/UnbV domain-containing protein</fullName>
    </recommendedName>
</protein>
<feature type="domain" description="ASPIC/UnbV" evidence="2">
    <location>
        <begin position="483"/>
        <end position="548"/>
    </location>
</feature>